<dbReference type="PANTHER" id="PTHR42951">
    <property type="entry name" value="METALLO-BETA-LACTAMASE DOMAIN-CONTAINING"/>
    <property type="match status" value="1"/>
</dbReference>
<dbReference type="SUPFAM" id="SSF56281">
    <property type="entry name" value="Metallo-hydrolase/oxidoreductase"/>
    <property type="match status" value="1"/>
</dbReference>
<dbReference type="RefSeq" id="WP_033083627.1">
    <property type="nucleotide sequence ID" value="NZ_JQEC01000051.1"/>
</dbReference>
<dbReference type="Proteomes" id="UP000029868">
    <property type="component" value="Unassembled WGS sequence"/>
</dbReference>
<dbReference type="AlphaFoldDB" id="A0A099KHV5"/>
<comment type="caution">
    <text evidence="2">The sequence shown here is derived from an EMBL/GenBank/DDBJ whole genome shotgun (WGS) entry which is preliminary data.</text>
</comment>
<gene>
    <name evidence="2" type="ORF">GAB14E_3723</name>
</gene>
<dbReference type="InterPro" id="IPR050855">
    <property type="entry name" value="NDM-1-like"/>
</dbReference>
<reference evidence="2 3" key="1">
    <citation type="submission" date="2014-08" db="EMBL/GenBank/DDBJ databases">
        <title>Genomic and Phenotypic Diversity of Colwellia psychrerythraea strains from Disparate Marine Basins.</title>
        <authorList>
            <person name="Techtmann S.M."/>
            <person name="Stelling S.C."/>
            <person name="Utturkar S.M."/>
            <person name="Alshibli N."/>
            <person name="Harris A."/>
            <person name="Brown S.D."/>
            <person name="Hazen T.C."/>
        </authorList>
    </citation>
    <scope>NUCLEOTIDE SEQUENCE [LARGE SCALE GENOMIC DNA]</scope>
    <source>
        <strain evidence="2 3">GAB14E</strain>
    </source>
</reference>
<dbReference type="Gene3D" id="3.60.15.10">
    <property type="entry name" value="Ribonuclease Z/Hydroxyacylglutathione hydrolase-like"/>
    <property type="match status" value="1"/>
</dbReference>
<dbReference type="InterPro" id="IPR036866">
    <property type="entry name" value="RibonucZ/Hydroxyglut_hydro"/>
</dbReference>
<feature type="domain" description="Metallo-beta-lactamase" evidence="1">
    <location>
        <begin position="24"/>
        <end position="194"/>
    </location>
</feature>
<evidence type="ECO:0000259" key="1">
    <source>
        <dbReference type="SMART" id="SM00849"/>
    </source>
</evidence>
<organism evidence="2 3">
    <name type="scientific">Colwellia psychrerythraea</name>
    <name type="common">Vibrio psychroerythus</name>
    <dbReference type="NCBI Taxonomy" id="28229"/>
    <lineage>
        <taxon>Bacteria</taxon>
        <taxon>Pseudomonadati</taxon>
        <taxon>Pseudomonadota</taxon>
        <taxon>Gammaproteobacteria</taxon>
        <taxon>Alteromonadales</taxon>
        <taxon>Colwelliaceae</taxon>
        <taxon>Colwellia</taxon>
    </lineage>
</organism>
<sequence>MKKIKLSENLHQYQFSPFEGQHFGFNIYVLIDGNDALLIDTAFEDHAQAVLADLEKSGIEIRQVVFSHFHPDHISGLSALNTPKLFGNGLYQQTLNKYTPIEKHHFFADMNIIDERSVLTFGQFNLRFNLVLGHVPCGMFTIINETFVHVADDIMTSNTGEPLLPSVQFSNAQDHIDSLELLKQYSSYTLLLSHGNAITGEKQILAAIEHRQNYLRAIASSNKPLSIEQALKNCDCDFLQQDWHDYVYR</sequence>
<proteinExistence type="predicted"/>
<evidence type="ECO:0000313" key="2">
    <source>
        <dbReference type="EMBL" id="KGJ89845.1"/>
    </source>
</evidence>
<name>A0A099KHV5_COLPS</name>
<dbReference type="Pfam" id="PF00753">
    <property type="entry name" value="Lactamase_B"/>
    <property type="match status" value="1"/>
</dbReference>
<dbReference type="OrthoDB" id="9815874at2"/>
<dbReference type="PATRIC" id="fig|28229.3.peg.3645"/>
<dbReference type="EMBL" id="JQEC01000051">
    <property type="protein sequence ID" value="KGJ89845.1"/>
    <property type="molecule type" value="Genomic_DNA"/>
</dbReference>
<dbReference type="InterPro" id="IPR001279">
    <property type="entry name" value="Metallo-B-lactamas"/>
</dbReference>
<protein>
    <submittedName>
        <fullName evidence="2">Beta-lactamase domain protein</fullName>
    </submittedName>
</protein>
<dbReference type="SMART" id="SM00849">
    <property type="entry name" value="Lactamase_B"/>
    <property type="match status" value="1"/>
</dbReference>
<accession>A0A099KHV5</accession>
<evidence type="ECO:0000313" key="3">
    <source>
        <dbReference type="Proteomes" id="UP000029868"/>
    </source>
</evidence>